<keyword evidence="3" id="KW-0732">Signal</keyword>
<sequence>MRLHVTLALLGVLFPKALALKCYQCIPELYKTCKETQADCPDQCASKTIFMNTDGDKQEINTKNCAKAKECVSGSLNLGFIKMTVNSKCCNSELCNSQKVPVLPQGRPNGLKCYTCTDKDCSQTVNCEGDQDRCITSTVNSSGVQLTMKGCGNKDLCRGDAFSSEEAGLVGDMSCCEGNFCNSAKC</sequence>
<dbReference type="SUPFAM" id="SSF57302">
    <property type="entry name" value="Snake toxin-like"/>
    <property type="match status" value="2"/>
</dbReference>
<accession>A0A3B4D1S8</accession>
<evidence type="ECO:0000313" key="6">
    <source>
        <dbReference type="Proteomes" id="UP001501920"/>
    </source>
</evidence>
<evidence type="ECO:0000256" key="3">
    <source>
        <dbReference type="SAM" id="SignalP"/>
    </source>
</evidence>
<dbReference type="OMA" id="ILMCAIL"/>
<feature type="signal peptide" evidence="3">
    <location>
        <begin position="1"/>
        <end position="19"/>
    </location>
</feature>
<feature type="chain" id="PRO_5043983091" description="UPAR/Ly6 domain-containing protein" evidence="3">
    <location>
        <begin position="20"/>
        <end position="186"/>
    </location>
</feature>
<reference evidence="5" key="3">
    <citation type="submission" date="2025-09" db="UniProtKB">
        <authorList>
            <consortium name="Ensembl"/>
        </authorList>
    </citation>
    <scope>IDENTIFICATION</scope>
</reference>
<dbReference type="AlphaFoldDB" id="A0A3B4D1S8"/>
<dbReference type="PANTHER" id="PTHR20914">
    <property type="entry name" value="LY6/PLAUR DOMAIN-CONTAINING PROTEIN 8"/>
    <property type="match status" value="1"/>
</dbReference>
<dbReference type="Pfam" id="PF00021">
    <property type="entry name" value="UPAR_LY6"/>
    <property type="match status" value="2"/>
</dbReference>
<dbReference type="GO" id="GO:0005576">
    <property type="term" value="C:extracellular region"/>
    <property type="evidence" value="ECO:0007669"/>
    <property type="project" value="UniProtKB-SubCell"/>
</dbReference>
<dbReference type="GeneTree" id="ENSGT00940000163304"/>
<reference evidence="5 6" key="1">
    <citation type="submission" date="2020-10" db="EMBL/GenBank/DDBJ databases">
        <title>Pygocentrus nattereri (red-bellied piranha) genome, fPygNat1, primary haplotype.</title>
        <authorList>
            <person name="Myers G."/>
            <person name="Meyer A."/>
            <person name="Karagic N."/>
            <person name="Pippel M."/>
            <person name="Winkler S."/>
            <person name="Tracey A."/>
            <person name="Wood J."/>
            <person name="Formenti G."/>
            <person name="Howe K."/>
            <person name="Fedrigo O."/>
            <person name="Jarvis E.D."/>
        </authorList>
    </citation>
    <scope>NUCLEOTIDE SEQUENCE [LARGE SCALE GENOMIC DNA]</scope>
</reference>
<comment type="subcellular location">
    <subcellularLocation>
        <location evidence="1">Secreted</location>
    </subcellularLocation>
</comment>
<reference evidence="5" key="2">
    <citation type="submission" date="2025-08" db="UniProtKB">
        <authorList>
            <consortium name="Ensembl"/>
        </authorList>
    </citation>
    <scope>IDENTIFICATION</scope>
</reference>
<organism evidence="5 6">
    <name type="scientific">Pygocentrus nattereri</name>
    <name type="common">Red-bellied piranha</name>
    <dbReference type="NCBI Taxonomy" id="42514"/>
    <lineage>
        <taxon>Eukaryota</taxon>
        <taxon>Metazoa</taxon>
        <taxon>Chordata</taxon>
        <taxon>Craniata</taxon>
        <taxon>Vertebrata</taxon>
        <taxon>Euteleostomi</taxon>
        <taxon>Actinopterygii</taxon>
        <taxon>Neopterygii</taxon>
        <taxon>Teleostei</taxon>
        <taxon>Ostariophysi</taxon>
        <taxon>Characiformes</taxon>
        <taxon>Characoidei</taxon>
        <taxon>Pygocentrus</taxon>
    </lineage>
</organism>
<evidence type="ECO:0000256" key="1">
    <source>
        <dbReference type="ARBA" id="ARBA00004613"/>
    </source>
</evidence>
<dbReference type="OrthoDB" id="5945173at2759"/>
<name>A0A3B4D1S8_PYGNA</name>
<evidence type="ECO:0000259" key="4">
    <source>
        <dbReference type="SMART" id="SM00134"/>
    </source>
</evidence>
<dbReference type="PANTHER" id="PTHR20914:SF9">
    <property type="entry name" value="COILED, ISOFORM A"/>
    <property type="match status" value="1"/>
</dbReference>
<keyword evidence="6" id="KW-1185">Reference proteome</keyword>
<dbReference type="InterPro" id="IPR045860">
    <property type="entry name" value="Snake_toxin-like_sf"/>
</dbReference>
<dbReference type="Gene3D" id="2.10.60.10">
    <property type="entry name" value="CD59"/>
    <property type="match status" value="2"/>
</dbReference>
<dbReference type="Proteomes" id="UP001501920">
    <property type="component" value="Chromosome 9"/>
</dbReference>
<feature type="domain" description="UPAR/Ly6" evidence="4">
    <location>
        <begin position="111"/>
        <end position="185"/>
    </location>
</feature>
<dbReference type="InterPro" id="IPR016054">
    <property type="entry name" value="LY6_UPA_recep-like"/>
</dbReference>
<feature type="domain" description="UPAR/Ly6" evidence="4">
    <location>
        <begin position="20"/>
        <end position="110"/>
    </location>
</feature>
<evidence type="ECO:0000256" key="2">
    <source>
        <dbReference type="ARBA" id="ARBA00022525"/>
    </source>
</evidence>
<dbReference type="InterPro" id="IPR050918">
    <property type="entry name" value="CNF-like_PLA2_Inhibitor"/>
</dbReference>
<protein>
    <recommendedName>
        <fullName evidence="4">UPAR/Ly6 domain-containing protein</fullName>
    </recommendedName>
</protein>
<dbReference type="Ensembl" id="ENSPNAT00000026326.2">
    <property type="protein sequence ID" value="ENSPNAP00000017520.2"/>
    <property type="gene ID" value="ENSPNAG00000023765.2"/>
</dbReference>
<proteinExistence type="predicted"/>
<evidence type="ECO:0000313" key="5">
    <source>
        <dbReference type="Ensembl" id="ENSPNAP00000017520.2"/>
    </source>
</evidence>
<keyword evidence="2" id="KW-0964">Secreted</keyword>
<dbReference type="SMART" id="SM00134">
    <property type="entry name" value="LU"/>
    <property type="match status" value="2"/>
</dbReference>
<dbReference type="STRING" id="42514.ENSPNAP00000017520"/>